<feature type="non-terminal residue" evidence="1">
    <location>
        <position position="1"/>
    </location>
</feature>
<evidence type="ECO:0000313" key="1">
    <source>
        <dbReference type="EMBL" id="KKK68933.1"/>
    </source>
</evidence>
<protein>
    <submittedName>
        <fullName evidence="1">Uncharacterized protein</fullName>
    </submittedName>
</protein>
<organism evidence="1">
    <name type="scientific">marine sediment metagenome</name>
    <dbReference type="NCBI Taxonomy" id="412755"/>
    <lineage>
        <taxon>unclassified sequences</taxon>
        <taxon>metagenomes</taxon>
        <taxon>ecological metagenomes</taxon>
    </lineage>
</organism>
<dbReference type="EMBL" id="LAZR01058901">
    <property type="protein sequence ID" value="KKK68933.1"/>
    <property type="molecule type" value="Genomic_DNA"/>
</dbReference>
<sequence length="67" mass="7165">NDNNHRPEANVTAAGIDGTGHTISSILLCRIKRVAAGSDNYAGGIAILDFDVHYEIDTVGSRQEIIK</sequence>
<dbReference type="AlphaFoldDB" id="A0A0F8XJ80"/>
<comment type="caution">
    <text evidence="1">The sequence shown here is derived from an EMBL/GenBank/DDBJ whole genome shotgun (WGS) entry which is preliminary data.</text>
</comment>
<reference evidence="1" key="1">
    <citation type="journal article" date="2015" name="Nature">
        <title>Complex archaea that bridge the gap between prokaryotes and eukaryotes.</title>
        <authorList>
            <person name="Spang A."/>
            <person name="Saw J.H."/>
            <person name="Jorgensen S.L."/>
            <person name="Zaremba-Niedzwiedzka K."/>
            <person name="Martijn J."/>
            <person name="Lind A.E."/>
            <person name="van Eijk R."/>
            <person name="Schleper C."/>
            <person name="Guy L."/>
            <person name="Ettema T.J."/>
        </authorList>
    </citation>
    <scope>NUCLEOTIDE SEQUENCE</scope>
</reference>
<name>A0A0F8XJ80_9ZZZZ</name>
<proteinExistence type="predicted"/>
<gene>
    <name evidence="1" type="ORF">LCGC14_2939070</name>
</gene>
<accession>A0A0F8XJ80</accession>